<organism evidence="2 3">
    <name type="scientific">Sinorhizobium americanum</name>
    <dbReference type="NCBI Taxonomy" id="194963"/>
    <lineage>
        <taxon>Bacteria</taxon>
        <taxon>Pseudomonadati</taxon>
        <taxon>Pseudomonadota</taxon>
        <taxon>Alphaproteobacteria</taxon>
        <taxon>Hyphomicrobiales</taxon>
        <taxon>Rhizobiaceae</taxon>
        <taxon>Sinorhizobium/Ensifer group</taxon>
        <taxon>Sinorhizobium</taxon>
    </lineage>
</organism>
<dbReference type="STRING" id="194963.SAMCFNEI73_Ch3432"/>
<accession>A0A1L3LRK8</accession>
<dbReference type="EMBL" id="CP013107">
    <property type="protein sequence ID" value="APG92686.1"/>
    <property type="molecule type" value="Genomic_DNA"/>
</dbReference>
<protein>
    <recommendedName>
        <fullName evidence="1">DUF306 domain-containing protein</fullName>
    </recommendedName>
</protein>
<feature type="domain" description="DUF306" evidence="1">
    <location>
        <begin position="30"/>
        <end position="134"/>
    </location>
</feature>
<evidence type="ECO:0000259" key="1">
    <source>
        <dbReference type="Pfam" id="PF03724"/>
    </source>
</evidence>
<dbReference type="KEGG" id="same:SAMCFNEI73_Ch3432"/>
<dbReference type="AlphaFoldDB" id="A0A1L3LRK8"/>
<proteinExistence type="predicted"/>
<dbReference type="PANTHER" id="PTHR35535">
    <property type="entry name" value="HEAT SHOCK PROTEIN HSLJ"/>
    <property type="match status" value="1"/>
</dbReference>
<dbReference type="OrthoDB" id="120729at2"/>
<name>A0A1L3LRK8_9HYPH</name>
<keyword evidence="3" id="KW-1185">Reference proteome</keyword>
<dbReference type="Gene3D" id="2.40.128.270">
    <property type="match status" value="1"/>
</dbReference>
<reference evidence="2 3" key="1">
    <citation type="submission" date="2015-10" db="EMBL/GenBank/DDBJ databases">
        <title>Genomic differences between typical nodule nitrogen-fixing rhizobial strains and those coming from bean seeds.</title>
        <authorList>
            <person name="Peralta H."/>
            <person name="Aguilar-Vera A."/>
            <person name="Diaz R."/>
            <person name="Mora Y."/>
            <person name="Martinez-Batallar G."/>
            <person name="Salazar E."/>
            <person name="Vargas-Lagunas C."/>
            <person name="Encarnacion S."/>
            <person name="Girard L."/>
            <person name="Mora J."/>
        </authorList>
    </citation>
    <scope>NUCLEOTIDE SEQUENCE [LARGE SCALE GENOMIC DNA]</scope>
    <source>
        <strain evidence="2 3">CFNEI 73</strain>
    </source>
</reference>
<dbReference type="PANTHER" id="PTHR35535:SF1">
    <property type="entry name" value="HEAT SHOCK PROTEIN HSLJ"/>
    <property type="match status" value="1"/>
</dbReference>
<evidence type="ECO:0000313" key="3">
    <source>
        <dbReference type="Proteomes" id="UP000182306"/>
    </source>
</evidence>
<dbReference type="Proteomes" id="UP000182306">
    <property type="component" value="Chromosome"/>
</dbReference>
<dbReference type="InterPro" id="IPR038670">
    <property type="entry name" value="HslJ-like_sf"/>
</dbReference>
<dbReference type="Pfam" id="PF03724">
    <property type="entry name" value="META"/>
    <property type="match status" value="1"/>
</dbReference>
<evidence type="ECO:0000313" key="2">
    <source>
        <dbReference type="EMBL" id="APG92686.1"/>
    </source>
</evidence>
<dbReference type="InterPro" id="IPR005184">
    <property type="entry name" value="DUF306_Meta_HslJ"/>
</dbReference>
<sequence>MLNALTAASCACVLIELTSLRSVGAENVPQELIGSWRAEAVKSGEAVDDPEMVLEIREDGTYGGTGGCNFFTGVFSLSEGTIIFGPTEATHIICAPAVMEQEQKLFDMLKDALAWKVDAATLALTGPDGASGMRLVPVKAPLSGGKP</sequence>
<dbReference type="RefSeq" id="WP_052035614.1">
    <property type="nucleotide sequence ID" value="NZ_CP013107.1"/>
</dbReference>
<gene>
    <name evidence="2" type="ORF">SAMCFNEI73_Ch3432</name>
</gene>
<dbReference type="InterPro" id="IPR053147">
    <property type="entry name" value="Hsp_HslJ-like"/>
</dbReference>